<organism evidence="3 4">
    <name type="scientific">Acanthaster planci</name>
    <name type="common">Crown-of-thorns starfish</name>
    <dbReference type="NCBI Taxonomy" id="133434"/>
    <lineage>
        <taxon>Eukaryota</taxon>
        <taxon>Metazoa</taxon>
        <taxon>Echinodermata</taxon>
        <taxon>Eleutherozoa</taxon>
        <taxon>Asterozoa</taxon>
        <taxon>Asteroidea</taxon>
        <taxon>Valvatacea</taxon>
        <taxon>Valvatida</taxon>
        <taxon>Acanthasteridae</taxon>
        <taxon>Acanthaster</taxon>
    </lineage>
</organism>
<proteinExistence type="predicted"/>
<dbReference type="InterPro" id="IPR040181">
    <property type="entry name" value="PKHG5/7"/>
</dbReference>
<name>A0A8B7Z4T6_ACAPL</name>
<reference evidence="4" key="1">
    <citation type="submission" date="2025-08" db="UniProtKB">
        <authorList>
            <consortium name="RefSeq"/>
        </authorList>
    </citation>
    <scope>IDENTIFICATION</scope>
</reference>
<dbReference type="PANTHER" id="PTHR13217:SF11">
    <property type="entry name" value="PLECKSTRIN HOMOLOGY DOMAIN-CONTAINING FAMILY G MEMBER 5"/>
    <property type="match status" value="1"/>
</dbReference>
<evidence type="ECO:0000313" key="4">
    <source>
        <dbReference type="RefSeq" id="XP_022100648.1"/>
    </source>
</evidence>
<feature type="compositionally biased region" description="Polar residues" evidence="1">
    <location>
        <begin position="329"/>
        <end position="342"/>
    </location>
</feature>
<feature type="region of interest" description="Disordered" evidence="1">
    <location>
        <begin position="319"/>
        <end position="348"/>
    </location>
</feature>
<dbReference type="GO" id="GO:0043542">
    <property type="term" value="P:endothelial cell migration"/>
    <property type="evidence" value="ECO:0007669"/>
    <property type="project" value="TreeGrafter"/>
</dbReference>
<dbReference type="CDD" id="cd00160">
    <property type="entry name" value="RhoGEF"/>
    <property type="match status" value="1"/>
</dbReference>
<dbReference type="RefSeq" id="XP_022100648.1">
    <property type="nucleotide sequence ID" value="XM_022244956.1"/>
</dbReference>
<feature type="region of interest" description="Disordered" evidence="1">
    <location>
        <begin position="878"/>
        <end position="1047"/>
    </location>
</feature>
<feature type="region of interest" description="Disordered" evidence="1">
    <location>
        <begin position="31"/>
        <end position="164"/>
    </location>
</feature>
<feature type="compositionally biased region" description="Low complexity" evidence="1">
    <location>
        <begin position="47"/>
        <end position="76"/>
    </location>
</feature>
<dbReference type="GeneID" id="110984608"/>
<dbReference type="Proteomes" id="UP000694845">
    <property type="component" value="Unplaced"/>
</dbReference>
<evidence type="ECO:0000259" key="2">
    <source>
        <dbReference type="PROSITE" id="PS50010"/>
    </source>
</evidence>
<dbReference type="Gene3D" id="1.20.900.10">
    <property type="entry name" value="Dbl homology (DH) domain"/>
    <property type="match status" value="1"/>
</dbReference>
<dbReference type="AlphaFoldDB" id="A0A8B7Z4T6"/>
<dbReference type="InterPro" id="IPR035899">
    <property type="entry name" value="DBL_dom_sf"/>
</dbReference>
<dbReference type="GO" id="GO:0030139">
    <property type="term" value="C:endocytic vesicle"/>
    <property type="evidence" value="ECO:0007669"/>
    <property type="project" value="TreeGrafter"/>
</dbReference>
<dbReference type="GO" id="GO:0007266">
    <property type="term" value="P:Rho protein signal transduction"/>
    <property type="evidence" value="ECO:0007669"/>
    <property type="project" value="TreeGrafter"/>
</dbReference>
<dbReference type="GO" id="GO:0005085">
    <property type="term" value="F:guanyl-nucleotide exchange factor activity"/>
    <property type="evidence" value="ECO:0007669"/>
    <property type="project" value="InterPro"/>
</dbReference>
<feature type="compositionally biased region" description="Basic and acidic residues" evidence="1">
    <location>
        <begin position="1004"/>
        <end position="1026"/>
    </location>
</feature>
<dbReference type="GO" id="GO:0030424">
    <property type="term" value="C:axon"/>
    <property type="evidence" value="ECO:0007669"/>
    <property type="project" value="TreeGrafter"/>
</dbReference>
<dbReference type="CDD" id="cd13244">
    <property type="entry name" value="PH_PLEKHG5_G6"/>
    <property type="match status" value="1"/>
</dbReference>
<feature type="compositionally biased region" description="Basic residues" evidence="1">
    <location>
        <begin position="1027"/>
        <end position="1041"/>
    </location>
</feature>
<dbReference type="GO" id="GO:0005886">
    <property type="term" value="C:plasma membrane"/>
    <property type="evidence" value="ECO:0007669"/>
    <property type="project" value="TreeGrafter"/>
</dbReference>
<evidence type="ECO:0000313" key="3">
    <source>
        <dbReference type="Proteomes" id="UP000694845"/>
    </source>
</evidence>
<evidence type="ECO:0000256" key="1">
    <source>
        <dbReference type="SAM" id="MobiDB-lite"/>
    </source>
</evidence>
<dbReference type="PROSITE" id="PS50010">
    <property type="entry name" value="DH_2"/>
    <property type="match status" value="1"/>
</dbReference>
<gene>
    <name evidence="4" type="primary">LOC110984608</name>
</gene>
<dbReference type="KEGG" id="aplc:110984608"/>
<protein>
    <submittedName>
        <fullName evidence="4">Pleckstrin homology domain-containing family G member 5-like isoform X1</fullName>
    </submittedName>
</protein>
<dbReference type="OrthoDB" id="660555at2759"/>
<dbReference type="InterPro" id="IPR011993">
    <property type="entry name" value="PH-like_dom_sf"/>
</dbReference>
<dbReference type="Pfam" id="PF00621">
    <property type="entry name" value="RhoGEF"/>
    <property type="match status" value="1"/>
</dbReference>
<dbReference type="SMART" id="SM00325">
    <property type="entry name" value="RhoGEF"/>
    <property type="match status" value="1"/>
</dbReference>
<dbReference type="PANTHER" id="PTHR13217">
    <property type="entry name" value="PLECKSTRIN HOMOLOGY DOMAIN-CONTAINING FAMILY G MEMBER 7"/>
    <property type="match status" value="1"/>
</dbReference>
<dbReference type="Gene3D" id="2.30.29.30">
    <property type="entry name" value="Pleckstrin-homology domain (PH domain)/Phosphotyrosine-binding domain (PTB)"/>
    <property type="match status" value="1"/>
</dbReference>
<dbReference type="InterPro" id="IPR000219">
    <property type="entry name" value="DH_dom"/>
</dbReference>
<accession>A0A8B7Z4T6</accession>
<sequence>MMNRVPTILVSESSHPMDKVDTVHVSVVEGQQPSNDMDADLHDNMRSSFISNSSSTSGTSEDSNYRDSIISYSSIDSMDRNSPVTEGTGCGLGRVDSTRSMPPERLRTDSDGSEDGQTMKKDSGRKTLTRKSAIRRTHTLTPTSSPKVKDRRNRSISSTESPLAELQKRAAEKEFLTLIFDLRFYTQTHEVETVKDLTLRDAIKPILATADIDIRTIDIFIESSTSPTPLEFTVKPLGGRHLYVRAKAGRHSKALISPSFDQKTMEEGENGDVGEPFLGTIPMRKDMSKFLGVEQKELQPPPPRQSTQTLERKKDLTKLLGINQPDPIPNSNKGNRRTSVVSGQDPAKEKVDPKFLKLQQTLDDFMINGLPDFPALLTFTTKREDDEECFQLEESWRALGDEEEISQLTKKQTDQQEAIWEIIRTEVGYIKNIRIIVDFYLCTLINLQASVMLNEIETEKIFSNITAIEKLHTRFWKEKLSNVVKKARTEKRIPSALDLAEAFEGFADLFAPYIKFCTDEDDCMKYLRERTKDNEMLRFFVEWAQRHPNSRRLKLQDLLVYPMQRITKYPLLLIAVEKKTLEEGENAEVALRISEVKEFVTRVNHELRQEQERQKMEETIDRVEAYEGVSMPSGCDELSKLVEEHSSLDLLGSMPNAPPAQARWLHMKGSLKLRDADSRQDAYGFLFTDMFVLAKQRKSDNFRIIKPPMRVDMIRTQELKDGSGFALVHVDEYNCAVYACVLSTPKAQDWLQKMETARALYENLCSFELEYHNRTEAEDGSGEPPTSPEAVVFSMQNTAFPFVENSPSSSPLNSPRLTQRHLLLPSSNISRTGSQTSLAMAGGVSPVPEEEEEVGMDEVLKEVVQVSSAVRLDESVKVDSDDDAQNSINNNMRLTFPPSKHQSENEDKIRDAVAGMRNETDGNGPVRTQTYSNPKRPANLTLPPIINQGSSPVSPSMEIMSFESDDDEPQGQESLAYSMPPSPHRKVSLQQPSSIPPKKSPIKQRRETTPARQEGMKKLNGEESKSKSKLSKFSKLAKKKNSTPAKI</sequence>
<feature type="domain" description="DH" evidence="2">
    <location>
        <begin position="414"/>
        <end position="606"/>
    </location>
</feature>
<keyword evidence="3" id="KW-1185">Reference proteome</keyword>
<dbReference type="SUPFAM" id="SSF48065">
    <property type="entry name" value="DBL homology domain (DH-domain)"/>
    <property type="match status" value="1"/>
</dbReference>
<feature type="compositionally biased region" description="Basic and acidic residues" evidence="1">
    <location>
        <begin position="901"/>
        <end position="911"/>
    </location>
</feature>
<dbReference type="SUPFAM" id="SSF50729">
    <property type="entry name" value="PH domain-like"/>
    <property type="match status" value="1"/>
</dbReference>
<feature type="compositionally biased region" description="Basic residues" evidence="1">
    <location>
        <begin position="127"/>
        <end position="138"/>
    </location>
</feature>